<dbReference type="Gene3D" id="1.10.287.130">
    <property type="match status" value="1"/>
</dbReference>
<evidence type="ECO:0000256" key="9">
    <source>
        <dbReference type="ARBA" id="ARBA00023136"/>
    </source>
</evidence>
<keyword evidence="7" id="KW-0418">Kinase</keyword>
<dbReference type="CDD" id="cd00082">
    <property type="entry name" value="HisKA"/>
    <property type="match status" value="1"/>
</dbReference>
<dbReference type="InterPro" id="IPR006189">
    <property type="entry name" value="CHASE_dom"/>
</dbReference>
<dbReference type="EMBL" id="BSPD01000090">
    <property type="protein sequence ID" value="GLS27793.1"/>
    <property type="molecule type" value="Genomic_DNA"/>
</dbReference>
<dbReference type="GO" id="GO:0000155">
    <property type="term" value="F:phosphorelay sensor kinase activity"/>
    <property type="evidence" value="ECO:0007669"/>
    <property type="project" value="InterPro"/>
</dbReference>
<evidence type="ECO:0000256" key="5">
    <source>
        <dbReference type="ARBA" id="ARBA00022679"/>
    </source>
</evidence>
<accession>A0AA37TAE4</accession>
<proteinExistence type="predicted"/>
<feature type="transmembrane region" description="Helical" evidence="10">
    <location>
        <begin position="85"/>
        <end position="109"/>
    </location>
</feature>
<dbReference type="PANTHER" id="PTHR43047:SF65">
    <property type="entry name" value="CHEY-HOMOLOGOUS RECEIVER DOMAIN AND PAS DOMAIN-CONTAINING PROTEIN"/>
    <property type="match status" value="1"/>
</dbReference>
<dbReference type="GO" id="GO:0005886">
    <property type="term" value="C:plasma membrane"/>
    <property type="evidence" value="ECO:0007669"/>
    <property type="project" value="TreeGrafter"/>
</dbReference>
<keyword evidence="9 10" id="KW-0472">Membrane</keyword>
<feature type="transmembrane region" description="Helical" evidence="10">
    <location>
        <begin position="200"/>
        <end position="219"/>
    </location>
</feature>
<dbReference type="SMART" id="SM00387">
    <property type="entry name" value="HATPase_c"/>
    <property type="match status" value="1"/>
</dbReference>
<keyword evidence="5" id="KW-0808">Transferase</keyword>
<dbReference type="InterPro" id="IPR036890">
    <property type="entry name" value="HATPase_C_sf"/>
</dbReference>
<feature type="transmembrane region" description="Helical" evidence="10">
    <location>
        <begin position="121"/>
        <end position="147"/>
    </location>
</feature>
<dbReference type="GO" id="GO:0009927">
    <property type="term" value="F:histidine phosphotransfer kinase activity"/>
    <property type="evidence" value="ECO:0007669"/>
    <property type="project" value="TreeGrafter"/>
</dbReference>
<protein>
    <recommendedName>
        <fullName evidence="3">histidine kinase</fullName>
        <ecNumber evidence="3">2.7.13.3</ecNumber>
    </recommendedName>
</protein>
<evidence type="ECO:0000256" key="4">
    <source>
        <dbReference type="ARBA" id="ARBA00022553"/>
    </source>
</evidence>
<comment type="catalytic activity">
    <reaction evidence="1">
        <text>ATP + protein L-histidine = ADP + protein N-phospho-L-histidine.</text>
        <dbReference type="EC" id="2.7.13.3"/>
    </reaction>
</comment>
<dbReference type="Pfam" id="PF03924">
    <property type="entry name" value="CHASE"/>
    <property type="match status" value="1"/>
</dbReference>
<dbReference type="InterPro" id="IPR003594">
    <property type="entry name" value="HATPase_dom"/>
</dbReference>
<evidence type="ECO:0000259" key="11">
    <source>
        <dbReference type="PROSITE" id="PS50109"/>
    </source>
</evidence>
<feature type="transmembrane region" description="Helical" evidence="10">
    <location>
        <begin position="12"/>
        <end position="32"/>
    </location>
</feature>
<dbReference type="Pfam" id="PF00512">
    <property type="entry name" value="HisKA"/>
    <property type="match status" value="1"/>
</dbReference>
<dbReference type="PROSITE" id="PS50109">
    <property type="entry name" value="HIS_KIN"/>
    <property type="match status" value="1"/>
</dbReference>
<dbReference type="InterPro" id="IPR004358">
    <property type="entry name" value="Sig_transdc_His_kin-like_C"/>
</dbReference>
<dbReference type="InterPro" id="IPR036097">
    <property type="entry name" value="HisK_dim/P_sf"/>
</dbReference>
<dbReference type="PANTHER" id="PTHR43047">
    <property type="entry name" value="TWO-COMPONENT HISTIDINE PROTEIN KINASE"/>
    <property type="match status" value="1"/>
</dbReference>
<evidence type="ECO:0000256" key="1">
    <source>
        <dbReference type="ARBA" id="ARBA00000085"/>
    </source>
</evidence>
<dbReference type="AlphaFoldDB" id="A0AA37TAE4"/>
<dbReference type="SUPFAM" id="SSF55874">
    <property type="entry name" value="ATPase domain of HSP90 chaperone/DNA topoisomerase II/histidine kinase"/>
    <property type="match status" value="1"/>
</dbReference>
<keyword evidence="4" id="KW-0597">Phosphoprotein</keyword>
<dbReference type="EC" id="2.7.13.3" evidence="3"/>
<dbReference type="PRINTS" id="PR00344">
    <property type="entry name" value="BCTRLSENSOR"/>
</dbReference>
<evidence type="ECO:0000256" key="3">
    <source>
        <dbReference type="ARBA" id="ARBA00012438"/>
    </source>
</evidence>
<dbReference type="Gene3D" id="3.30.450.350">
    <property type="entry name" value="CHASE domain"/>
    <property type="match status" value="1"/>
</dbReference>
<keyword evidence="14" id="KW-1185">Reference proteome</keyword>
<feature type="transmembrane region" description="Helical" evidence="10">
    <location>
        <begin position="497"/>
        <end position="518"/>
    </location>
</feature>
<name>A0AA37TAE4_9GAMM</name>
<evidence type="ECO:0000313" key="14">
    <source>
        <dbReference type="Proteomes" id="UP001156870"/>
    </source>
</evidence>
<dbReference type="PROSITE" id="PS50839">
    <property type="entry name" value="CHASE"/>
    <property type="match status" value="1"/>
</dbReference>
<sequence length="776" mass="86483">MAKVAPSIIITLMQQCVVVLSLAGIFLLGFYWQHINSWHWALNIVPALAIAIWVAFGVRLLPAIALGLVFASIVAYSEVGVDGAALGVLIVLLFFLLHISVAVFLLHQLNIQSSLLKARDCLRLLFVVIPLVSLFDVVSSMVQDWLLGAHINLSLNNSVLMSKGDSLGVWASSVLGGQLALPLLLNIFHREVKRDHRGGLFLGGVLTIIVICVCIQWVYALQRERLMLEFQRSVDEIGQSFTRTLLMVESSLIATKALMQANPEVSEEKFGRFFGEIIGVYPGIQGIAWLPLVQHQDRKAFESRLDRTNADHPFIHYRSEVQVHLAPKRETYLPILYWNALFFSDDFRGYDPTHRADWRELIEMSEQSNSTIATTKTSLESSRVANSIYLVSSVYGSDVATLSTPRSIMGVVMGMVDVDIMVDGQLTDTQMESFQLSLIDNGSDSAARVPERLLYRNNATPVPGFVHLYTLNFGGRTYHLVAQPSPLYFQNLEYRDVSFLFLVVILFGGTTMGLVCLFTGNDQLHQKLVEDKTAHLSDSLRLAQESSSRKSQFIAMVSNEFRTPLNTIIRLSSRALTKNIEKLSAQDVDGLNSVKRNADRLLDMVGDIIDVISLDQANASPYRDDVVIEELLNEVSRWCKPVSDEKKIGFSTRMEASTAYARCDKRLIRQALSNLVMNAIQRTDTGSVEIVVDRIKEQQWMLRFLVHDTGASMEVEQLGQLFVPFCSSKDHENLDDHNGLGLLLVKEIAKHHGGDVFVDSSDESGNTFGFAIPASG</sequence>
<evidence type="ECO:0000256" key="10">
    <source>
        <dbReference type="SAM" id="Phobius"/>
    </source>
</evidence>
<feature type="transmembrane region" description="Helical" evidence="10">
    <location>
        <begin position="167"/>
        <end position="188"/>
    </location>
</feature>
<evidence type="ECO:0000256" key="6">
    <source>
        <dbReference type="ARBA" id="ARBA00022692"/>
    </source>
</evidence>
<feature type="domain" description="Histidine kinase" evidence="11">
    <location>
        <begin position="556"/>
        <end position="776"/>
    </location>
</feature>
<dbReference type="InterPro" id="IPR005467">
    <property type="entry name" value="His_kinase_dom"/>
</dbReference>
<dbReference type="InterPro" id="IPR003661">
    <property type="entry name" value="HisK_dim/P_dom"/>
</dbReference>
<evidence type="ECO:0000256" key="7">
    <source>
        <dbReference type="ARBA" id="ARBA00022777"/>
    </source>
</evidence>
<evidence type="ECO:0000256" key="8">
    <source>
        <dbReference type="ARBA" id="ARBA00022989"/>
    </source>
</evidence>
<evidence type="ECO:0000256" key="2">
    <source>
        <dbReference type="ARBA" id="ARBA00004370"/>
    </source>
</evidence>
<comment type="subcellular location">
    <subcellularLocation>
        <location evidence="2">Membrane</location>
    </subcellularLocation>
</comment>
<dbReference type="Pfam" id="PF02518">
    <property type="entry name" value="HATPase_c"/>
    <property type="match status" value="1"/>
</dbReference>
<dbReference type="Proteomes" id="UP001156870">
    <property type="component" value="Unassembled WGS sequence"/>
</dbReference>
<comment type="caution">
    <text evidence="13">The sequence shown here is derived from an EMBL/GenBank/DDBJ whole genome shotgun (WGS) entry which is preliminary data.</text>
</comment>
<keyword evidence="8 10" id="KW-1133">Transmembrane helix</keyword>
<reference evidence="13 14" key="1">
    <citation type="journal article" date="2014" name="Int. J. Syst. Evol. Microbiol.">
        <title>Complete genome sequence of Corynebacterium casei LMG S-19264T (=DSM 44701T), isolated from a smear-ripened cheese.</title>
        <authorList>
            <consortium name="US DOE Joint Genome Institute (JGI-PGF)"/>
            <person name="Walter F."/>
            <person name="Albersmeier A."/>
            <person name="Kalinowski J."/>
            <person name="Ruckert C."/>
        </authorList>
    </citation>
    <scope>NUCLEOTIDE SEQUENCE [LARGE SCALE GENOMIC DNA]</scope>
    <source>
        <strain evidence="13 14">NBRC 110095</strain>
    </source>
</reference>
<feature type="domain" description="CHASE" evidence="12">
    <location>
        <begin position="261"/>
        <end position="460"/>
    </location>
</feature>
<dbReference type="InterPro" id="IPR042240">
    <property type="entry name" value="CHASE_sf"/>
</dbReference>
<gene>
    <name evidence="13" type="ORF">GCM10007877_35120</name>
</gene>
<feature type="transmembrane region" description="Helical" evidence="10">
    <location>
        <begin position="63"/>
        <end position="79"/>
    </location>
</feature>
<dbReference type="Gene3D" id="3.30.565.10">
    <property type="entry name" value="Histidine kinase-like ATPase, C-terminal domain"/>
    <property type="match status" value="1"/>
</dbReference>
<organism evidence="13 14">
    <name type="scientific">Marinibactrum halimedae</name>
    <dbReference type="NCBI Taxonomy" id="1444977"/>
    <lineage>
        <taxon>Bacteria</taxon>
        <taxon>Pseudomonadati</taxon>
        <taxon>Pseudomonadota</taxon>
        <taxon>Gammaproteobacteria</taxon>
        <taxon>Cellvibrionales</taxon>
        <taxon>Cellvibrionaceae</taxon>
        <taxon>Marinibactrum</taxon>
    </lineage>
</organism>
<dbReference type="RefSeq" id="WP_232595603.1">
    <property type="nucleotide sequence ID" value="NZ_BSPD01000090.1"/>
</dbReference>
<evidence type="ECO:0000259" key="12">
    <source>
        <dbReference type="PROSITE" id="PS50839"/>
    </source>
</evidence>
<dbReference type="SMART" id="SM00388">
    <property type="entry name" value="HisKA"/>
    <property type="match status" value="1"/>
</dbReference>
<dbReference type="SUPFAM" id="SSF47384">
    <property type="entry name" value="Homodimeric domain of signal transducing histidine kinase"/>
    <property type="match status" value="1"/>
</dbReference>
<dbReference type="SMART" id="SM01079">
    <property type="entry name" value="CHASE"/>
    <property type="match status" value="1"/>
</dbReference>
<evidence type="ECO:0000313" key="13">
    <source>
        <dbReference type="EMBL" id="GLS27793.1"/>
    </source>
</evidence>
<keyword evidence="6 10" id="KW-0812">Transmembrane</keyword>